<dbReference type="AlphaFoldDB" id="G4YP20"/>
<evidence type="ECO:0000256" key="1">
    <source>
        <dbReference type="SAM" id="MobiDB-lite"/>
    </source>
</evidence>
<proteinExistence type="predicted"/>
<dbReference type="RefSeq" id="XP_009514004.1">
    <property type="nucleotide sequence ID" value="XM_009515709.1"/>
</dbReference>
<dbReference type="GeneID" id="20662873"/>
<protein>
    <submittedName>
        <fullName evidence="2">Uncharacterized protein</fullName>
    </submittedName>
</protein>
<dbReference type="OMA" id="RECESKH"/>
<dbReference type="Proteomes" id="UP000002640">
    <property type="component" value="Unassembled WGS sequence"/>
</dbReference>
<reference evidence="2 3" key="1">
    <citation type="journal article" date="2006" name="Science">
        <title>Phytophthora genome sequences uncover evolutionary origins and mechanisms of pathogenesis.</title>
        <authorList>
            <person name="Tyler B.M."/>
            <person name="Tripathy S."/>
            <person name="Zhang X."/>
            <person name="Dehal P."/>
            <person name="Jiang R.H."/>
            <person name="Aerts A."/>
            <person name="Arredondo F.D."/>
            <person name="Baxter L."/>
            <person name="Bensasson D."/>
            <person name="Beynon J.L."/>
            <person name="Chapman J."/>
            <person name="Damasceno C.M."/>
            <person name="Dorrance A.E."/>
            <person name="Dou D."/>
            <person name="Dickerman A.W."/>
            <person name="Dubchak I.L."/>
            <person name="Garbelotto M."/>
            <person name="Gijzen M."/>
            <person name="Gordon S.G."/>
            <person name="Govers F."/>
            <person name="Grunwald N.J."/>
            <person name="Huang W."/>
            <person name="Ivors K.L."/>
            <person name="Jones R.W."/>
            <person name="Kamoun S."/>
            <person name="Krampis K."/>
            <person name="Lamour K.H."/>
            <person name="Lee M.K."/>
            <person name="McDonald W.H."/>
            <person name="Medina M."/>
            <person name="Meijer H.J."/>
            <person name="Nordberg E.K."/>
            <person name="Maclean D.J."/>
            <person name="Ospina-Giraldo M.D."/>
            <person name="Morris P.F."/>
            <person name="Phuntumart V."/>
            <person name="Putnam N.H."/>
            <person name="Rash S."/>
            <person name="Rose J.K."/>
            <person name="Sakihama Y."/>
            <person name="Salamov A.A."/>
            <person name="Savidor A."/>
            <person name="Scheuring C.F."/>
            <person name="Smith B.M."/>
            <person name="Sobral B.W."/>
            <person name="Terry A."/>
            <person name="Torto-Alalibo T.A."/>
            <person name="Win J."/>
            <person name="Xu Z."/>
            <person name="Zhang H."/>
            <person name="Grigoriev I.V."/>
            <person name="Rokhsar D.S."/>
            <person name="Boore J.L."/>
        </authorList>
    </citation>
    <scope>NUCLEOTIDE SEQUENCE [LARGE SCALE GENOMIC DNA]</scope>
    <source>
        <strain evidence="2 3">P6497</strain>
    </source>
</reference>
<dbReference type="EMBL" id="JH159151">
    <property type="protein sequence ID" value="EGZ26729.1"/>
    <property type="molecule type" value="Genomic_DNA"/>
</dbReference>
<dbReference type="KEGG" id="psoj:PHYSODRAFT_553114"/>
<evidence type="ECO:0000313" key="3">
    <source>
        <dbReference type="Proteomes" id="UP000002640"/>
    </source>
</evidence>
<gene>
    <name evidence="2" type="ORF">PHYSODRAFT_553114</name>
</gene>
<feature type="region of interest" description="Disordered" evidence="1">
    <location>
        <begin position="1"/>
        <end position="21"/>
    </location>
</feature>
<sequence length="336" mass="38315">MKHKGKVTTSQDQKKPRQQQGGELASCAYSFVILNDKIFEHILSFLSNQTLTKLQGITGDNYPNCEPAIARFCCRCENNKPAIFYNLCRECESKHKSYNPNTTAAMARMVYGVQDFSTLSPIAGEDGTPSGMYARVHLENFMLRTCGSKVGWLRVIAQLNGGIRRVLVQQHQAREDWKMFFVSLAPGFEPYVTPDGFNRSSKADLEECSKRFALVTAAFKERGFQLRREEPSSRAFIAHGVGTIECVIENAEELEFLIANTDFAQRQRSFALRRFRKCSDEAAMELCAEYLKDAKGLVLPRKWEKCRSRFEKVQESKLELQQKLRYINSGGVRQEI</sequence>
<name>G4YP20_PHYSP</name>
<evidence type="ECO:0000313" key="2">
    <source>
        <dbReference type="EMBL" id="EGZ26729.1"/>
    </source>
</evidence>
<organism evidence="2 3">
    <name type="scientific">Phytophthora sojae (strain P6497)</name>
    <name type="common">Soybean stem and root rot agent</name>
    <name type="synonym">Phytophthora megasperma f. sp. glycines</name>
    <dbReference type="NCBI Taxonomy" id="1094619"/>
    <lineage>
        <taxon>Eukaryota</taxon>
        <taxon>Sar</taxon>
        <taxon>Stramenopiles</taxon>
        <taxon>Oomycota</taxon>
        <taxon>Peronosporomycetes</taxon>
        <taxon>Peronosporales</taxon>
        <taxon>Peronosporaceae</taxon>
        <taxon>Phytophthora</taxon>
    </lineage>
</organism>
<accession>G4YP20</accession>
<dbReference type="InParanoid" id="G4YP20"/>
<keyword evidence="3" id="KW-1185">Reference proteome</keyword>